<comment type="caution">
    <text evidence="1">The sequence shown here is derived from an EMBL/GenBank/DDBJ whole genome shotgun (WGS) entry which is preliminary data.</text>
</comment>
<sequence length="280" mass="30136">MSAPLHGQEEQGEIVIRAVKGTPTGAIAAFTEEMIQPGENGRVSRWASHLCLDIRGVSPEQTAFFMARFRRVGHSLGLQVLPRGDCAPSALVIFAAEGEAMARELATQRVDLLAMAGKKDRDAFLASTAPVRRLAEGNLRSEDGQTPQGFSLDAKNPAAIPAAANKGFMASRLTSGARLDLSRMLVLVDAAKLDGASNRQIADYLVMTVIGNVDPARIEVGRNSIMGLYARRHGSGHAESLTAWDESFLASLYDGAWNGDGSRVTRRIRSDMLRSGFLKD</sequence>
<evidence type="ECO:0000313" key="1">
    <source>
        <dbReference type="EMBL" id="EMD84026.1"/>
    </source>
</evidence>
<accession>M2TQH7</accession>
<keyword evidence="2" id="KW-1185">Reference proteome</keyword>
<reference evidence="1 2" key="1">
    <citation type="journal article" date="2013" name="Genome Announc.">
        <title>Draft Genome Sequence of Strain JLT2015T, Belonging to the Family Sphingomonadaceae of the Alphaproteobacteria.</title>
        <authorList>
            <person name="Tang K."/>
            <person name="Liu K."/>
            <person name="Li S."/>
            <person name="Jiao N."/>
        </authorList>
    </citation>
    <scope>NUCLEOTIDE SEQUENCE [LARGE SCALE GENOMIC DNA]</scope>
    <source>
        <strain evidence="1 2">JLT2015</strain>
    </source>
</reference>
<dbReference type="Proteomes" id="UP000011717">
    <property type="component" value="Unassembled WGS sequence"/>
</dbReference>
<dbReference type="EMBL" id="AMRV01000002">
    <property type="protein sequence ID" value="EMD84026.1"/>
    <property type="molecule type" value="Genomic_DNA"/>
</dbReference>
<organism evidence="1 2">
    <name type="scientific">Pacificimonas flava</name>
    <dbReference type="NCBI Taxonomy" id="1234595"/>
    <lineage>
        <taxon>Bacteria</taxon>
        <taxon>Pseudomonadati</taxon>
        <taxon>Pseudomonadota</taxon>
        <taxon>Alphaproteobacteria</taxon>
        <taxon>Sphingomonadales</taxon>
        <taxon>Sphingosinicellaceae</taxon>
        <taxon>Pacificimonas</taxon>
    </lineage>
</organism>
<dbReference type="AlphaFoldDB" id="M2TQH7"/>
<gene>
    <name evidence="1" type="ORF">C725_0998</name>
</gene>
<evidence type="ECO:0000313" key="2">
    <source>
        <dbReference type="Proteomes" id="UP000011717"/>
    </source>
</evidence>
<name>M2TQH7_9SPHN</name>
<proteinExistence type="predicted"/>
<protein>
    <submittedName>
        <fullName evidence="1">Uncharacterized protein</fullName>
    </submittedName>
</protein>